<feature type="non-terminal residue" evidence="7">
    <location>
        <position position="422"/>
    </location>
</feature>
<evidence type="ECO:0000256" key="2">
    <source>
        <dbReference type="ARBA" id="ARBA00022676"/>
    </source>
</evidence>
<organism evidence="7 8">
    <name type="scientific">Genlisea aurea</name>
    <dbReference type="NCBI Taxonomy" id="192259"/>
    <lineage>
        <taxon>Eukaryota</taxon>
        <taxon>Viridiplantae</taxon>
        <taxon>Streptophyta</taxon>
        <taxon>Embryophyta</taxon>
        <taxon>Tracheophyta</taxon>
        <taxon>Spermatophyta</taxon>
        <taxon>Magnoliopsida</taxon>
        <taxon>eudicotyledons</taxon>
        <taxon>Gunneridae</taxon>
        <taxon>Pentapetalae</taxon>
        <taxon>asterids</taxon>
        <taxon>lamiids</taxon>
        <taxon>Lamiales</taxon>
        <taxon>Lentibulariaceae</taxon>
        <taxon>Genlisea</taxon>
    </lineage>
</organism>
<reference evidence="7 8" key="1">
    <citation type="journal article" date="2013" name="BMC Genomics">
        <title>The miniature genome of a carnivorous plant Genlisea aurea contains a low number of genes and short non-coding sequences.</title>
        <authorList>
            <person name="Leushkin E.V."/>
            <person name="Sutormin R.A."/>
            <person name="Nabieva E.R."/>
            <person name="Penin A.A."/>
            <person name="Kondrashov A.S."/>
            <person name="Logacheva M.D."/>
        </authorList>
    </citation>
    <scope>NUCLEOTIDE SEQUENCE [LARGE SCALE GENOMIC DNA]</scope>
</reference>
<evidence type="ECO:0000256" key="4">
    <source>
        <dbReference type="ARBA" id="ARBA00023136"/>
    </source>
</evidence>
<keyword evidence="6" id="KW-0812">Transmembrane</keyword>
<dbReference type="EMBL" id="AUSU01006521">
    <property type="protein sequence ID" value="EPS61904.1"/>
    <property type="molecule type" value="Genomic_DNA"/>
</dbReference>
<sequence length="422" mass="47730">HYRHAKTRERNCFFFPLAVASLVTLFVLLSSATFDSPDGGPLFPLLHHATAAAAAASVYVDSNLKPLPVSDLPSPPRLAYLISGSAGDGSMLRRTLEALYHPNNKYLVHLDADSSAEERRHLYDYVANHSIFGRFKNVEMITKANLVTYKGPTMVANTLHAAAVLLRNGGDWDWFINLSAADYPLVTQDDLLHTFSYLPRDLNFIDHTSSIGWKEFLRAKPVIIDPGLYMAKKSEVFWITQRRSVPTKFKLFTGSAWMVLSRPFIDYLIWGWDNLPRTVLMYSANFVSSPEVYFHTVICNAPEFSNTTVNSDLHFISWDNPPKQHPHYLTLSHWDLMIASSAPFARKFRHRDPVLDRIDRELLFRQEGMVVPGGWCIARNGSSDPCSVVGNISVVRPTSGAKRLQNLVSFLLSEENFRPRQC</sequence>
<keyword evidence="5" id="KW-0325">Glycoprotein</keyword>
<evidence type="ECO:0000313" key="8">
    <source>
        <dbReference type="Proteomes" id="UP000015453"/>
    </source>
</evidence>
<evidence type="ECO:0000313" key="7">
    <source>
        <dbReference type="EMBL" id="EPS61904.1"/>
    </source>
</evidence>
<dbReference type="GO" id="GO:0015020">
    <property type="term" value="F:glucuronosyltransferase activity"/>
    <property type="evidence" value="ECO:0007669"/>
    <property type="project" value="InterPro"/>
</dbReference>
<dbReference type="PANTHER" id="PTHR45719">
    <property type="entry name" value="GLYCOSYLTRANSFERASE"/>
    <property type="match status" value="1"/>
</dbReference>
<name>S8C5A6_9LAMI</name>
<dbReference type="Proteomes" id="UP000015453">
    <property type="component" value="Unassembled WGS sequence"/>
</dbReference>
<evidence type="ECO:0000256" key="6">
    <source>
        <dbReference type="SAM" id="Phobius"/>
    </source>
</evidence>
<dbReference type="OrthoDB" id="2019572at2759"/>
<dbReference type="InterPro" id="IPR003406">
    <property type="entry name" value="Glyco_trans_14"/>
</dbReference>
<comment type="caution">
    <text evidence="7">The sequence shown here is derived from an EMBL/GenBank/DDBJ whole genome shotgun (WGS) entry which is preliminary data.</text>
</comment>
<evidence type="ECO:0008006" key="9">
    <source>
        <dbReference type="Google" id="ProtNLM"/>
    </source>
</evidence>
<accession>S8C5A6</accession>
<keyword evidence="8" id="KW-1185">Reference proteome</keyword>
<keyword evidence="2" id="KW-0328">Glycosyltransferase</keyword>
<proteinExistence type="predicted"/>
<dbReference type="GO" id="GO:0016020">
    <property type="term" value="C:membrane"/>
    <property type="evidence" value="ECO:0007669"/>
    <property type="project" value="UniProtKB-SubCell"/>
</dbReference>
<protein>
    <recommendedName>
        <fullName evidence="9">Glycosyltransferase family 14 protein</fullName>
    </recommendedName>
</protein>
<dbReference type="Pfam" id="PF02485">
    <property type="entry name" value="Branch"/>
    <property type="match status" value="1"/>
</dbReference>
<dbReference type="PANTHER" id="PTHR45719:SF3">
    <property type="entry name" value="BETA-GLUCURONOSYLTRANSFERASE GLCAT14A"/>
    <property type="match status" value="1"/>
</dbReference>
<gene>
    <name evidence="7" type="ORF">M569_12889</name>
</gene>
<evidence type="ECO:0000256" key="1">
    <source>
        <dbReference type="ARBA" id="ARBA00004606"/>
    </source>
</evidence>
<comment type="subcellular location">
    <subcellularLocation>
        <location evidence="1">Membrane</location>
        <topology evidence="1">Single-pass type II membrane protein</topology>
    </subcellularLocation>
</comment>
<evidence type="ECO:0000256" key="3">
    <source>
        <dbReference type="ARBA" id="ARBA00022679"/>
    </source>
</evidence>
<keyword evidence="4 6" id="KW-0472">Membrane</keyword>
<feature type="transmembrane region" description="Helical" evidence="6">
    <location>
        <begin position="12"/>
        <end position="34"/>
    </location>
</feature>
<evidence type="ECO:0000256" key="5">
    <source>
        <dbReference type="ARBA" id="ARBA00023180"/>
    </source>
</evidence>
<dbReference type="InterPro" id="IPR044610">
    <property type="entry name" value="GLCAT14A/B/C"/>
</dbReference>
<feature type="non-terminal residue" evidence="7">
    <location>
        <position position="1"/>
    </location>
</feature>
<keyword evidence="3" id="KW-0808">Transferase</keyword>
<keyword evidence="6" id="KW-1133">Transmembrane helix</keyword>
<dbReference type="AlphaFoldDB" id="S8C5A6"/>